<feature type="domain" description="ACB" evidence="3">
    <location>
        <begin position="91"/>
        <end position="183"/>
    </location>
</feature>
<evidence type="ECO:0000259" key="3">
    <source>
        <dbReference type="PROSITE" id="PS51228"/>
    </source>
</evidence>
<dbReference type="Proteomes" id="UP001314263">
    <property type="component" value="Unassembled WGS sequence"/>
</dbReference>
<dbReference type="PANTHER" id="PTHR23310:SF62">
    <property type="entry name" value="ACYL-COA BINDING PROTEIN 1, ISOFORM A"/>
    <property type="match status" value="1"/>
</dbReference>
<sequence length="196" mass="21721">MPAPREDAQAAVAAIAAAGNDTEALAEAIEKAAFLDETPGENRQTLRAARTKLKKIFTDERKKKEMADADAIANRSPHKKESYDAAEYPDLVAKYDKLNWRIISKPGGATVKPDDFYSLYGLHMMAEKGENTEERPMWAERGGLDFEGRAKWDAWAALKGMKPERAKLKFAYYEFTPKALYTDGRGGNAPPPVAPI</sequence>
<evidence type="ECO:0000313" key="5">
    <source>
        <dbReference type="Proteomes" id="UP001314263"/>
    </source>
</evidence>
<dbReference type="InterPro" id="IPR035984">
    <property type="entry name" value="Acyl-CoA-binding_sf"/>
</dbReference>
<evidence type="ECO:0000256" key="1">
    <source>
        <dbReference type="ARBA" id="ARBA00005567"/>
    </source>
</evidence>
<dbReference type="PROSITE" id="PS51228">
    <property type="entry name" value="ACB_2"/>
    <property type="match status" value="1"/>
</dbReference>
<keyword evidence="2" id="KW-0446">Lipid-binding</keyword>
<protein>
    <recommendedName>
        <fullName evidence="3">ACB domain-containing protein</fullName>
    </recommendedName>
</protein>
<keyword evidence="5" id="KW-1185">Reference proteome</keyword>
<dbReference type="GO" id="GO:0000062">
    <property type="term" value="F:fatty-acyl-CoA binding"/>
    <property type="evidence" value="ECO:0007669"/>
    <property type="project" value="InterPro"/>
</dbReference>
<dbReference type="SUPFAM" id="SSF47027">
    <property type="entry name" value="Acyl-CoA binding protein"/>
    <property type="match status" value="1"/>
</dbReference>
<dbReference type="InterPro" id="IPR014352">
    <property type="entry name" value="FERM/acyl-CoA-bd_prot_sf"/>
</dbReference>
<proteinExistence type="inferred from homology"/>
<dbReference type="Gene3D" id="1.20.80.10">
    <property type="match status" value="1"/>
</dbReference>
<dbReference type="AlphaFoldDB" id="A0AAV1I6Z6"/>
<dbReference type="PANTHER" id="PTHR23310">
    <property type="entry name" value="ACYL-COA-BINDING PROTEIN, ACBP"/>
    <property type="match status" value="1"/>
</dbReference>
<name>A0AAV1I6Z6_9CHLO</name>
<evidence type="ECO:0000313" key="4">
    <source>
        <dbReference type="EMBL" id="CAK0783134.1"/>
    </source>
</evidence>
<accession>A0AAV1I6Z6</accession>
<dbReference type="EMBL" id="CAUYUE010000008">
    <property type="protein sequence ID" value="CAK0783134.1"/>
    <property type="molecule type" value="Genomic_DNA"/>
</dbReference>
<organism evidence="4 5">
    <name type="scientific">Coccomyxa viridis</name>
    <dbReference type="NCBI Taxonomy" id="1274662"/>
    <lineage>
        <taxon>Eukaryota</taxon>
        <taxon>Viridiplantae</taxon>
        <taxon>Chlorophyta</taxon>
        <taxon>core chlorophytes</taxon>
        <taxon>Trebouxiophyceae</taxon>
        <taxon>Trebouxiophyceae incertae sedis</taxon>
        <taxon>Coccomyxaceae</taxon>
        <taxon>Coccomyxa</taxon>
    </lineage>
</organism>
<dbReference type="Pfam" id="PF00887">
    <property type="entry name" value="ACBP"/>
    <property type="match status" value="1"/>
</dbReference>
<evidence type="ECO:0000256" key="2">
    <source>
        <dbReference type="ARBA" id="ARBA00023121"/>
    </source>
</evidence>
<comment type="similarity">
    <text evidence="1">Belongs to the ACBP family.</text>
</comment>
<comment type="caution">
    <text evidence="4">The sequence shown here is derived from an EMBL/GenBank/DDBJ whole genome shotgun (WGS) entry which is preliminary data.</text>
</comment>
<dbReference type="GO" id="GO:0006631">
    <property type="term" value="P:fatty acid metabolic process"/>
    <property type="evidence" value="ECO:0007669"/>
    <property type="project" value="TreeGrafter"/>
</dbReference>
<reference evidence="4 5" key="1">
    <citation type="submission" date="2023-10" db="EMBL/GenBank/DDBJ databases">
        <authorList>
            <person name="Maclean D."/>
            <person name="Macfadyen A."/>
        </authorList>
    </citation>
    <scope>NUCLEOTIDE SEQUENCE [LARGE SCALE GENOMIC DNA]</scope>
</reference>
<gene>
    <name evidence="4" type="ORF">CVIRNUC_006330</name>
</gene>
<dbReference type="InterPro" id="IPR000582">
    <property type="entry name" value="Acyl-CoA-binding_protein"/>
</dbReference>